<dbReference type="PANTHER" id="PTHR32315">
    <property type="entry name" value="ADENINE PHOSPHORIBOSYLTRANSFERASE"/>
    <property type="match status" value="1"/>
</dbReference>
<dbReference type="OrthoDB" id="9803963at2"/>
<evidence type="ECO:0000256" key="7">
    <source>
        <dbReference type="ARBA" id="ARBA00022490"/>
    </source>
</evidence>
<accession>A0A542E543</accession>
<dbReference type="HAMAP" id="MF_00004">
    <property type="entry name" value="Aden_phosphoribosyltr"/>
    <property type="match status" value="1"/>
</dbReference>
<dbReference type="GO" id="GO:0044209">
    <property type="term" value="P:AMP salvage"/>
    <property type="evidence" value="ECO:0007669"/>
    <property type="project" value="UniProtKB-UniRule"/>
</dbReference>
<dbReference type="GO" id="GO:0006166">
    <property type="term" value="P:purine ribonucleoside salvage"/>
    <property type="evidence" value="ECO:0007669"/>
    <property type="project" value="UniProtKB-KW"/>
</dbReference>
<dbReference type="PANTHER" id="PTHR32315:SF3">
    <property type="entry name" value="ADENINE PHOSPHORIBOSYLTRANSFERASE"/>
    <property type="match status" value="1"/>
</dbReference>
<dbReference type="NCBIfam" id="NF002634">
    <property type="entry name" value="PRK02304.1-3"/>
    <property type="match status" value="1"/>
</dbReference>
<dbReference type="InterPro" id="IPR000836">
    <property type="entry name" value="PRTase_dom"/>
</dbReference>
<dbReference type="AlphaFoldDB" id="A0A542E543"/>
<dbReference type="EMBL" id="VFMN01000001">
    <property type="protein sequence ID" value="TQJ10458.1"/>
    <property type="molecule type" value="Genomic_DNA"/>
</dbReference>
<dbReference type="InterPro" id="IPR005764">
    <property type="entry name" value="Ade_phspho_trans"/>
</dbReference>
<evidence type="ECO:0000256" key="8">
    <source>
        <dbReference type="ARBA" id="ARBA00022676"/>
    </source>
</evidence>
<evidence type="ECO:0000256" key="6">
    <source>
        <dbReference type="ARBA" id="ARBA00011893"/>
    </source>
</evidence>
<dbReference type="SUPFAM" id="SSF53271">
    <property type="entry name" value="PRTase-like"/>
    <property type="match status" value="1"/>
</dbReference>
<dbReference type="InterPro" id="IPR050054">
    <property type="entry name" value="UPRTase/APRTase"/>
</dbReference>
<dbReference type="GO" id="GO:0005737">
    <property type="term" value="C:cytoplasm"/>
    <property type="evidence" value="ECO:0007669"/>
    <property type="project" value="UniProtKB-SubCell"/>
</dbReference>
<evidence type="ECO:0000256" key="11">
    <source>
        <dbReference type="HAMAP-Rule" id="MF_00004"/>
    </source>
</evidence>
<evidence type="ECO:0000256" key="5">
    <source>
        <dbReference type="ARBA" id="ARBA00008391"/>
    </source>
</evidence>
<evidence type="ECO:0000256" key="10">
    <source>
        <dbReference type="ARBA" id="ARBA00022726"/>
    </source>
</evidence>
<organism evidence="13 14">
    <name type="scientific">Lapillicoccus jejuensis</name>
    <dbReference type="NCBI Taxonomy" id="402171"/>
    <lineage>
        <taxon>Bacteria</taxon>
        <taxon>Bacillati</taxon>
        <taxon>Actinomycetota</taxon>
        <taxon>Actinomycetes</taxon>
        <taxon>Micrococcales</taxon>
        <taxon>Intrasporangiaceae</taxon>
        <taxon>Lapillicoccus</taxon>
    </lineage>
</organism>
<dbReference type="GO" id="GO:0002055">
    <property type="term" value="F:adenine binding"/>
    <property type="evidence" value="ECO:0007669"/>
    <property type="project" value="TreeGrafter"/>
</dbReference>
<comment type="subunit">
    <text evidence="11">Homodimer.</text>
</comment>
<evidence type="ECO:0000313" key="14">
    <source>
        <dbReference type="Proteomes" id="UP000317893"/>
    </source>
</evidence>
<dbReference type="UniPathway" id="UPA00588">
    <property type="reaction ID" value="UER00646"/>
</dbReference>
<name>A0A542E543_9MICO</name>
<dbReference type="EC" id="2.4.2.7" evidence="6 11"/>
<gene>
    <name evidence="11" type="primary">apt</name>
    <name evidence="13" type="ORF">FB458_3581</name>
</gene>
<dbReference type="FunFam" id="3.40.50.2020:FF:000021">
    <property type="entry name" value="Adenine phosphoribosyltransferase"/>
    <property type="match status" value="1"/>
</dbReference>
<dbReference type="GO" id="GO:0003999">
    <property type="term" value="F:adenine phosphoribosyltransferase activity"/>
    <property type="evidence" value="ECO:0007669"/>
    <property type="project" value="UniProtKB-UniRule"/>
</dbReference>
<comment type="subcellular location">
    <subcellularLocation>
        <location evidence="3 11">Cytoplasm</location>
    </subcellularLocation>
</comment>
<dbReference type="Pfam" id="PF00156">
    <property type="entry name" value="Pribosyltran"/>
    <property type="match status" value="1"/>
</dbReference>
<comment type="function">
    <text evidence="2 11">Catalyzes a salvage reaction resulting in the formation of AMP, that is energically less costly than de novo synthesis.</text>
</comment>
<keyword evidence="9 11" id="KW-0808">Transferase</keyword>
<evidence type="ECO:0000259" key="12">
    <source>
        <dbReference type="Pfam" id="PF00156"/>
    </source>
</evidence>
<evidence type="ECO:0000256" key="2">
    <source>
        <dbReference type="ARBA" id="ARBA00003968"/>
    </source>
</evidence>
<keyword evidence="8 11" id="KW-0328">Glycosyltransferase</keyword>
<sequence length="185" mass="18995">MTPAGTGAAPDRSALAARVHGLLRDVPDFPQPGVLFKDFSPLLADADAFSALVADVAAHWDGRVDLVAGIEARGFVLGAAVAHALGRGFVPVRKAGKLPPPVRSVSYDLEYGSATLEVATTAFAAGDRVLVLDDVLATGGTAAAACELVERGGARVTAVEVVLELGFLRGRDALPGREVRALLTS</sequence>
<dbReference type="Proteomes" id="UP000317893">
    <property type="component" value="Unassembled WGS sequence"/>
</dbReference>
<keyword evidence="14" id="KW-1185">Reference proteome</keyword>
<keyword evidence="7 11" id="KW-0963">Cytoplasm</keyword>
<comment type="catalytic activity">
    <reaction evidence="1 11">
        <text>AMP + diphosphate = 5-phospho-alpha-D-ribose 1-diphosphate + adenine</text>
        <dbReference type="Rhea" id="RHEA:16609"/>
        <dbReference type="ChEBI" id="CHEBI:16708"/>
        <dbReference type="ChEBI" id="CHEBI:33019"/>
        <dbReference type="ChEBI" id="CHEBI:58017"/>
        <dbReference type="ChEBI" id="CHEBI:456215"/>
        <dbReference type="EC" id="2.4.2.7"/>
    </reaction>
</comment>
<dbReference type="RefSeq" id="WP_141849677.1">
    <property type="nucleotide sequence ID" value="NZ_BAAAPR010000012.1"/>
</dbReference>
<evidence type="ECO:0000256" key="3">
    <source>
        <dbReference type="ARBA" id="ARBA00004496"/>
    </source>
</evidence>
<reference evidence="13 14" key="1">
    <citation type="submission" date="2019-06" db="EMBL/GenBank/DDBJ databases">
        <title>Sequencing the genomes of 1000 actinobacteria strains.</title>
        <authorList>
            <person name="Klenk H.-P."/>
        </authorList>
    </citation>
    <scope>NUCLEOTIDE SEQUENCE [LARGE SCALE GENOMIC DNA]</scope>
    <source>
        <strain evidence="13 14">DSM 18607</strain>
    </source>
</reference>
<comment type="pathway">
    <text evidence="4 11">Purine metabolism; AMP biosynthesis via salvage pathway; AMP from adenine: step 1/1.</text>
</comment>
<dbReference type="NCBIfam" id="NF002636">
    <property type="entry name" value="PRK02304.1-5"/>
    <property type="match status" value="1"/>
</dbReference>
<dbReference type="Gene3D" id="3.40.50.2020">
    <property type="match status" value="1"/>
</dbReference>
<evidence type="ECO:0000313" key="13">
    <source>
        <dbReference type="EMBL" id="TQJ10458.1"/>
    </source>
</evidence>
<comment type="similarity">
    <text evidence="5 11">Belongs to the purine/pyrimidine phosphoribosyltransferase family.</text>
</comment>
<feature type="domain" description="Phosphoribosyltransferase" evidence="12">
    <location>
        <begin position="56"/>
        <end position="155"/>
    </location>
</feature>
<evidence type="ECO:0000256" key="4">
    <source>
        <dbReference type="ARBA" id="ARBA00004659"/>
    </source>
</evidence>
<protein>
    <recommendedName>
        <fullName evidence="6 11">Adenine phosphoribosyltransferase</fullName>
        <shortName evidence="11">APRT</shortName>
        <ecNumber evidence="6 11">2.4.2.7</ecNumber>
    </recommendedName>
</protein>
<evidence type="ECO:0000256" key="9">
    <source>
        <dbReference type="ARBA" id="ARBA00022679"/>
    </source>
</evidence>
<proteinExistence type="inferred from homology"/>
<dbReference type="GO" id="GO:0016208">
    <property type="term" value="F:AMP binding"/>
    <property type="evidence" value="ECO:0007669"/>
    <property type="project" value="TreeGrafter"/>
</dbReference>
<comment type="caution">
    <text evidence="13">The sequence shown here is derived from an EMBL/GenBank/DDBJ whole genome shotgun (WGS) entry which is preliminary data.</text>
</comment>
<evidence type="ECO:0000256" key="1">
    <source>
        <dbReference type="ARBA" id="ARBA00000868"/>
    </source>
</evidence>
<dbReference type="InterPro" id="IPR029057">
    <property type="entry name" value="PRTase-like"/>
</dbReference>
<dbReference type="CDD" id="cd06223">
    <property type="entry name" value="PRTases_typeI"/>
    <property type="match status" value="1"/>
</dbReference>
<dbReference type="GO" id="GO:0006168">
    <property type="term" value="P:adenine salvage"/>
    <property type="evidence" value="ECO:0007669"/>
    <property type="project" value="InterPro"/>
</dbReference>
<keyword evidence="10 11" id="KW-0660">Purine salvage</keyword>